<keyword evidence="3" id="KW-0378">Hydrolase</keyword>
<comment type="similarity">
    <text evidence="1 5">Belongs to the peptidase S8 family.</text>
</comment>
<evidence type="ECO:0000313" key="7">
    <source>
        <dbReference type="Proteomes" id="UP000085678"/>
    </source>
</evidence>
<protein>
    <submittedName>
        <fullName evidence="8">Uncharacterized protein LOC106151025</fullName>
    </submittedName>
</protein>
<dbReference type="AlphaFoldDB" id="A0A1S3H088"/>
<dbReference type="PRINTS" id="PR00723">
    <property type="entry name" value="SUBTILISIN"/>
</dbReference>
<proteinExistence type="inferred from homology"/>
<feature type="signal peptide" evidence="6">
    <location>
        <begin position="1"/>
        <end position="18"/>
    </location>
</feature>
<sequence>MKLQVLVAVIVAVALAEARAPIRYAQRGTRVAGDGRSYLVKVKDNADPDRVIMRGRGQMHRLMNFGMEQMDAEVGTQKIKIGKTKFFTVKGNPKLLESMQEDDDIEYIEQETMFYKSPCSDTQDISHSALWKYKEYLNSLQGLDRIDERNGAESGSYSPSGDGAGVYAYILDTGIHTGHSDFGGRAINAGSAYSHPYGSSDDDVDGHGTHVASMYPLEHFLSLEIW</sequence>
<dbReference type="PROSITE" id="PS51892">
    <property type="entry name" value="SUBTILASE"/>
    <property type="match status" value="1"/>
</dbReference>
<reference evidence="8" key="1">
    <citation type="submission" date="2025-08" db="UniProtKB">
        <authorList>
            <consortium name="RefSeq"/>
        </authorList>
    </citation>
    <scope>IDENTIFICATION</scope>
    <source>
        <tissue evidence="8">Gonads</tissue>
    </source>
</reference>
<dbReference type="SUPFAM" id="SSF52743">
    <property type="entry name" value="Subtilisin-like"/>
    <property type="match status" value="1"/>
</dbReference>
<dbReference type="GO" id="GO:0004252">
    <property type="term" value="F:serine-type endopeptidase activity"/>
    <property type="evidence" value="ECO:0007669"/>
    <property type="project" value="InterPro"/>
</dbReference>
<evidence type="ECO:0000256" key="6">
    <source>
        <dbReference type="SAM" id="SignalP"/>
    </source>
</evidence>
<evidence type="ECO:0000313" key="8">
    <source>
        <dbReference type="RefSeq" id="XP_013379540.1"/>
    </source>
</evidence>
<keyword evidence="2" id="KW-0645">Protease</keyword>
<feature type="chain" id="PRO_5010240907" evidence="6">
    <location>
        <begin position="19"/>
        <end position="226"/>
    </location>
</feature>
<dbReference type="KEGG" id="lak:106151025"/>
<dbReference type="GeneID" id="106151025"/>
<organism evidence="7 8">
    <name type="scientific">Lingula anatina</name>
    <name type="common">Brachiopod</name>
    <name type="synonym">Lingula unguis</name>
    <dbReference type="NCBI Taxonomy" id="7574"/>
    <lineage>
        <taxon>Eukaryota</taxon>
        <taxon>Metazoa</taxon>
        <taxon>Spiralia</taxon>
        <taxon>Lophotrochozoa</taxon>
        <taxon>Brachiopoda</taxon>
        <taxon>Linguliformea</taxon>
        <taxon>Lingulata</taxon>
        <taxon>Lingulida</taxon>
        <taxon>Linguloidea</taxon>
        <taxon>Lingulidae</taxon>
        <taxon>Lingula</taxon>
    </lineage>
</organism>
<name>A0A1S3H088_LINAN</name>
<dbReference type="RefSeq" id="XP_013379540.1">
    <property type="nucleotide sequence ID" value="XM_013524086.1"/>
</dbReference>
<dbReference type="GO" id="GO:0006508">
    <property type="term" value="P:proteolysis"/>
    <property type="evidence" value="ECO:0007669"/>
    <property type="project" value="UniProtKB-KW"/>
</dbReference>
<gene>
    <name evidence="8" type="primary">LOC106151025</name>
</gene>
<comment type="caution">
    <text evidence="5">Lacks conserved residue(s) required for the propagation of feature annotation.</text>
</comment>
<keyword evidence="7" id="KW-1185">Reference proteome</keyword>
<keyword evidence="6" id="KW-0732">Signal</keyword>
<dbReference type="Proteomes" id="UP000085678">
    <property type="component" value="Unplaced"/>
</dbReference>
<dbReference type="InParanoid" id="A0A1S3H088"/>
<evidence type="ECO:0000256" key="4">
    <source>
        <dbReference type="ARBA" id="ARBA00022825"/>
    </source>
</evidence>
<dbReference type="PANTHER" id="PTHR43806">
    <property type="entry name" value="PEPTIDASE S8"/>
    <property type="match status" value="1"/>
</dbReference>
<dbReference type="GO" id="GO:0005615">
    <property type="term" value="C:extracellular space"/>
    <property type="evidence" value="ECO:0007669"/>
    <property type="project" value="TreeGrafter"/>
</dbReference>
<dbReference type="InterPro" id="IPR036852">
    <property type="entry name" value="Peptidase_S8/S53_dom_sf"/>
</dbReference>
<dbReference type="PANTHER" id="PTHR43806:SF11">
    <property type="entry name" value="CEREVISIN-RELATED"/>
    <property type="match status" value="1"/>
</dbReference>
<evidence type="ECO:0000256" key="2">
    <source>
        <dbReference type="ARBA" id="ARBA00022670"/>
    </source>
</evidence>
<dbReference type="InterPro" id="IPR015500">
    <property type="entry name" value="Peptidase_S8_subtilisin-rel"/>
</dbReference>
<accession>A0A1S3H088</accession>
<dbReference type="InterPro" id="IPR050131">
    <property type="entry name" value="Peptidase_S8_subtilisin-like"/>
</dbReference>
<dbReference type="OrthoDB" id="206201at2759"/>
<keyword evidence="4" id="KW-0720">Serine protease</keyword>
<dbReference type="Gene3D" id="3.40.50.200">
    <property type="entry name" value="Peptidase S8/S53 domain"/>
    <property type="match status" value="1"/>
</dbReference>
<evidence type="ECO:0000256" key="5">
    <source>
        <dbReference type="PROSITE-ProRule" id="PRU01240"/>
    </source>
</evidence>
<evidence type="ECO:0000256" key="1">
    <source>
        <dbReference type="ARBA" id="ARBA00011073"/>
    </source>
</evidence>
<dbReference type="InterPro" id="IPR023827">
    <property type="entry name" value="Peptidase_S8_Asp-AS"/>
</dbReference>
<dbReference type="PROSITE" id="PS00136">
    <property type="entry name" value="SUBTILASE_ASP"/>
    <property type="match status" value="1"/>
</dbReference>
<evidence type="ECO:0000256" key="3">
    <source>
        <dbReference type="ARBA" id="ARBA00022801"/>
    </source>
</evidence>